<dbReference type="Gene3D" id="2.140.10.30">
    <property type="entry name" value="Dipeptidylpeptidase IV, N-terminal domain"/>
    <property type="match status" value="2"/>
</dbReference>
<dbReference type="InterPro" id="IPR029058">
    <property type="entry name" value="AB_hydrolase_fold"/>
</dbReference>
<sequence length="481" mass="53692">MSEGIGGVVAARSGFLLPAYNKSIPNVFPDHVSVRYPTPGSSIPIARLWIVGVQNVTTPPRWEVKPPSTLDGMEYYLISAQWVGKENSHVGVVWINRAQNLSVYSSCYAPNWTCTETHSEKATDEPWLEVHQKPVYSEDGSAFLLLAAVQEGGGQYYTHIKHVDVLRQRIAVLSHGKVEVAKILAWDQENHLVYYLGINKERFSVPNLHPDMVKKANQSSADRPGQRHVYVVRDPSYSGGSNSVRARAEREEPRCLTCELAVWPARLHYANCSFWSAKFAPPRPVVGISHYVLECGGPGPPLAGLHDARTHKLERILYDTRPYRSVRLRELALPSRRSFDVQLSSGNKARVQLMLPPSWREELRDAAFPVLVQVDGRPGSQQVTDKFLVDWGTYMSSRNDVVYVKLDVTGARGLPRALLRGRIGGVEVADQLAVISGVGLGLRRLRNRHVARLPAIDAQVWNRGVSHHRLAVLHESLASLR</sequence>
<evidence type="ECO:0000313" key="3">
    <source>
        <dbReference type="Proteomes" id="UP000324832"/>
    </source>
</evidence>
<dbReference type="EMBL" id="FZQP02000770">
    <property type="protein sequence ID" value="VVC90323.1"/>
    <property type="molecule type" value="Genomic_DNA"/>
</dbReference>
<organism evidence="2 3">
    <name type="scientific">Leptidea sinapis</name>
    <dbReference type="NCBI Taxonomy" id="189913"/>
    <lineage>
        <taxon>Eukaryota</taxon>
        <taxon>Metazoa</taxon>
        <taxon>Ecdysozoa</taxon>
        <taxon>Arthropoda</taxon>
        <taxon>Hexapoda</taxon>
        <taxon>Insecta</taxon>
        <taxon>Pterygota</taxon>
        <taxon>Neoptera</taxon>
        <taxon>Endopterygota</taxon>
        <taxon>Lepidoptera</taxon>
        <taxon>Glossata</taxon>
        <taxon>Ditrysia</taxon>
        <taxon>Papilionoidea</taxon>
        <taxon>Pieridae</taxon>
        <taxon>Dismorphiinae</taxon>
        <taxon>Leptidea</taxon>
    </lineage>
</organism>
<feature type="domain" description="Dipeptidylpeptidase IV N-terminal" evidence="1">
    <location>
        <begin position="28"/>
        <end position="299"/>
    </location>
</feature>
<dbReference type="SUPFAM" id="SSF82171">
    <property type="entry name" value="DPP6 N-terminal domain-like"/>
    <property type="match status" value="1"/>
</dbReference>
<dbReference type="GO" id="GO:0008239">
    <property type="term" value="F:dipeptidyl-peptidase activity"/>
    <property type="evidence" value="ECO:0007669"/>
    <property type="project" value="TreeGrafter"/>
</dbReference>
<dbReference type="PANTHER" id="PTHR11731">
    <property type="entry name" value="PROTEASE FAMILY S9B,C DIPEPTIDYL-PEPTIDASE IV-RELATED"/>
    <property type="match status" value="1"/>
</dbReference>
<dbReference type="Pfam" id="PF00930">
    <property type="entry name" value="DPPIV_N"/>
    <property type="match status" value="1"/>
</dbReference>
<dbReference type="SUPFAM" id="SSF53474">
    <property type="entry name" value="alpha/beta-Hydrolases"/>
    <property type="match status" value="1"/>
</dbReference>
<dbReference type="InterPro" id="IPR050278">
    <property type="entry name" value="Serine_Prot_S9B/DPPIV"/>
</dbReference>
<proteinExistence type="predicted"/>
<dbReference type="InterPro" id="IPR002469">
    <property type="entry name" value="Peptidase_S9B_N"/>
</dbReference>
<name>A0A5E4PZT2_9NEOP</name>
<dbReference type="GO" id="GO:0005886">
    <property type="term" value="C:plasma membrane"/>
    <property type="evidence" value="ECO:0007669"/>
    <property type="project" value="TreeGrafter"/>
</dbReference>
<accession>A0A5E4PZT2</accession>
<dbReference type="Gene3D" id="3.40.50.1820">
    <property type="entry name" value="alpha/beta hydrolase"/>
    <property type="match status" value="1"/>
</dbReference>
<evidence type="ECO:0000259" key="1">
    <source>
        <dbReference type="Pfam" id="PF00930"/>
    </source>
</evidence>
<dbReference type="AlphaFoldDB" id="A0A5E4PZT2"/>
<reference evidence="2 3" key="1">
    <citation type="submission" date="2017-07" db="EMBL/GenBank/DDBJ databases">
        <authorList>
            <person name="Talla V."/>
            <person name="Backstrom N."/>
        </authorList>
    </citation>
    <scope>NUCLEOTIDE SEQUENCE [LARGE SCALE GENOMIC DNA]</scope>
</reference>
<dbReference type="PANTHER" id="PTHR11731:SF187">
    <property type="entry name" value="INACTIVE DIPEPTIDYL PEPTIDASE 10-LIKE PROTEIN"/>
    <property type="match status" value="1"/>
</dbReference>
<protein>
    <recommendedName>
        <fullName evidence="1">Dipeptidylpeptidase IV N-terminal domain-containing protein</fullName>
    </recommendedName>
</protein>
<keyword evidence="3" id="KW-1185">Reference proteome</keyword>
<gene>
    <name evidence="2" type="ORF">LSINAPIS_LOCUS3262</name>
</gene>
<dbReference type="GO" id="GO:0006508">
    <property type="term" value="P:proteolysis"/>
    <property type="evidence" value="ECO:0007669"/>
    <property type="project" value="InterPro"/>
</dbReference>
<evidence type="ECO:0000313" key="2">
    <source>
        <dbReference type="EMBL" id="VVC90323.1"/>
    </source>
</evidence>
<dbReference type="Proteomes" id="UP000324832">
    <property type="component" value="Unassembled WGS sequence"/>
</dbReference>